<gene>
    <name evidence="8" type="ORF">RFI_27302</name>
</gene>
<keyword evidence="4 7" id="KW-1133">Transmembrane helix</keyword>
<dbReference type="EMBL" id="ASPP01023679">
    <property type="protein sequence ID" value="ETO10074.1"/>
    <property type="molecule type" value="Genomic_DNA"/>
</dbReference>
<dbReference type="PANTHER" id="PTHR12385">
    <property type="entry name" value="CHOLINE TRANSPORTER-LIKE (SLC FAMILY 44)"/>
    <property type="match status" value="1"/>
</dbReference>
<evidence type="ECO:0000313" key="8">
    <source>
        <dbReference type="EMBL" id="ETO10074.1"/>
    </source>
</evidence>
<feature type="transmembrane region" description="Helical" evidence="7">
    <location>
        <begin position="189"/>
        <end position="208"/>
    </location>
</feature>
<evidence type="ECO:0000256" key="3">
    <source>
        <dbReference type="ARBA" id="ARBA00022692"/>
    </source>
</evidence>
<dbReference type="GO" id="GO:0022857">
    <property type="term" value="F:transmembrane transporter activity"/>
    <property type="evidence" value="ECO:0007669"/>
    <property type="project" value="InterPro"/>
</dbReference>
<dbReference type="Proteomes" id="UP000023152">
    <property type="component" value="Unassembled WGS sequence"/>
</dbReference>
<feature type="transmembrane region" description="Helical" evidence="7">
    <location>
        <begin position="215"/>
        <end position="236"/>
    </location>
</feature>
<keyword evidence="9" id="KW-1185">Reference proteome</keyword>
<comment type="subcellular location">
    <subcellularLocation>
        <location evidence="1">Membrane</location>
        <topology evidence="1">Multi-pass membrane protein</topology>
    </subcellularLocation>
</comment>
<comment type="caution">
    <text evidence="8">The sequence shown here is derived from an EMBL/GenBank/DDBJ whole genome shotgun (WGS) entry which is preliminary data.</text>
</comment>
<evidence type="ECO:0000256" key="5">
    <source>
        <dbReference type="ARBA" id="ARBA00023136"/>
    </source>
</evidence>
<dbReference type="AlphaFoldDB" id="X6M836"/>
<evidence type="ECO:0000256" key="4">
    <source>
        <dbReference type="ARBA" id="ARBA00022989"/>
    </source>
</evidence>
<dbReference type="GO" id="GO:0016020">
    <property type="term" value="C:membrane"/>
    <property type="evidence" value="ECO:0007669"/>
    <property type="project" value="UniProtKB-SubCell"/>
</dbReference>
<reference evidence="8 9" key="1">
    <citation type="journal article" date="2013" name="Curr. Biol.">
        <title>The Genome of the Foraminiferan Reticulomyxa filosa.</title>
        <authorList>
            <person name="Glockner G."/>
            <person name="Hulsmann N."/>
            <person name="Schleicher M."/>
            <person name="Noegel A.A."/>
            <person name="Eichinger L."/>
            <person name="Gallinger C."/>
            <person name="Pawlowski J."/>
            <person name="Sierra R."/>
            <person name="Euteneuer U."/>
            <person name="Pillet L."/>
            <person name="Moustafa A."/>
            <person name="Platzer M."/>
            <person name="Groth M."/>
            <person name="Szafranski K."/>
            <person name="Schliwa M."/>
        </authorList>
    </citation>
    <scope>NUCLEOTIDE SEQUENCE [LARGE SCALE GENOMIC DNA]</scope>
</reference>
<feature type="transmembrane region" description="Helical" evidence="7">
    <location>
        <begin position="57"/>
        <end position="77"/>
    </location>
</feature>
<dbReference type="InterPro" id="IPR007603">
    <property type="entry name" value="Choline_transptr-like"/>
</dbReference>
<accession>X6M836</accession>
<sequence length="289" mass="32288">MSENPKNPLVEKDTITKSWWEICCTWAGLGCCIPEDKWEKRPIAEVTQNKDRNCTDVPCLLILLGVLISQMVLIIYASSNGANPEYLVHGTDYQGNLCESGNNDGKFVAWPALETSYNIRICVTDCNYTSDSTKNNQTKMINNYPSSSFLNGWCIPDESYVDDNATSYSFNSDTESLNRAIGDLDTAKWLIFGSAFIAIAIAFVYIKFISCLGRCLVILSIIGILVGGLFVGVWLIKDGANNASDPETENIGKAEIAFGVIVFVLWFCFFLALFWMRYVICAHNFFKIK</sequence>
<keyword evidence="3 7" id="KW-0812">Transmembrane</keyword>
<name>X6M836_RETFI</name>
<evidence type="ECO:0000256" key="2">
    <source>
        <dbReference type="ARBA" id="ARBA00007168"/>
    </source>
</evidence>
<evidence type="ECO:0000256" key="1">
    <source>
        <dbReference type="ARBA" id="ARBA00004141"/>
    </source>
</evidence>
<keyword evidence="5 7" id="KW-0472">Membrane</keyword>
<keyword evidence="6" id="KW-0325">Glycoprotein</keyword>
<evidence type="ECO:0000313" key="9">
    <source>
        <dbReference type="Proteomes" id="UP000023152"/>
    </source>
</evidence>
<feature type="non-terminal residue" evidence="8">
    <location>
        <position position="289"/>
    </location>
</feature>
<comment type="similarity">
    <text evidence="2">Belongs to the CTL (choline transporter-like) family.</text>
</comment>
<dbReference type="PANTHER" id="PTHR12385:SF14">
    <property type="entry name" value="CHOLINE TRANSPORTER-LIKE 2"/>
    <property type="match status" value="1"/>
</dbReference>
<evidence type="ECO:0000256" key="6">
    <source>
        <dbReference type="ARBA" id="ARBA00023180"/>
    </source>
</evidence>
<organism evidence="8 9">
    <name type="scientific">Reticulomyxa filosa</name>
    <dbReference type="NCBI Taxonomy" id="46433"/>
    <lineage>
        <taxon>Eukaryota</taxon>
        <taxon>Sar</taxon>
        <taxon>Rhizaria</taxon>
        <taxon>Retaria</taxon>
        <taxon>Foraminifera</taxon>
        <taxon>Monothalamids</taxon>
        <taxon>Reticulomyxidae</taxon>
        <taxon>Reticulomyxa</taxon>
    </lineage>
</organism>
<proteinExistence type="inferred from homology"/>
<feature type="transmembrane region" description="Helical" evidence="7">
    <location>
        <begin position="256"/>
        <end position="280"/>
    </location>
</feature>
<evidence type="ECO:0000256" key="7">
    <source>
        <dbReference type="SAM" id="Phobius"/>
    </source>
</evidence>
<protein>
    <submittedName>
        <fullName evidence="8">Uncharacterized protein</fullName>
    </submittedName>
</protein>